<sequence>MPASSAAAIVITGAMAAGKSTVAQGLAEHYPRAAHVRGDVFRRMVVSGRQELSPEVSAEATAQLWLRYRLATTVADGYARAGFTAVIQDVILGPDLARYVDLLATRPRFVVVLAPGPDVLAHRERTRTKKGYGDWTVTALDHVLRTDTPRLGLWLDTSHQTAAHTVQEIVERLPEARLPD</sequence>
<dbReference type="EMBL" id="BOQL01000010">
    <property type="protein sequence ID" value="GIM64345.1"/>
    <property type="molecule type" value="Genomic_DNA"/>
</dbReference>
<reference evidence="1" key="1">
    <citation type="submission" date="2021-03" db="EMBL/GenBank/DDBJ databases">
        <title>Whole genome shotgun sequence of Actinoplanes auranticolor NBRC 12245.</title>
        <authorList>
            <person name="Komaki H."/>
            <person name="Tamura T."/>
        </authorList>
    </citation>
    <scope>NUCLEOTIDE SEQUENCE</scope>
    <source>
        <strain evidence="1">NBRC 12245</strain>
    </source>
</reference>
<organism evidence="1 2">
    <name type="scientific">Actinoplanes auranticolor</name>
    <dbReference type="NCBI Taxonomy" id="47988"/>
    <lineage>
        <taxon>Bacteria</taxon>
        <taxon>Bacillati</taxon>
        <taxon>Actinomycetota</taxon>
        <taxon>Actinomycetes</taxon>
        <taxon>Micromonosporales</taxon>
        <taxon>Micromonosporaceae</taxon>
        <taxon>Actinoplanes</taxon>
    </lineage>
</organism>
<evidence type="ECO:0000313" key="1">
    <source>
        <dbReference type="EMBL" id="GIM64345.1"/>
    </source>
</evidence>
<comment type="caution">
    <text evidence="1">The sequence shown here is derived from an EMBL/GenBank/DDBJ whole genome shotgun (WGS) entry which is preliminary data.</text>
</comment>
<dbReference type="InterPro" id="IPR027417">
    <property type="entry name" value="P-loop_NTPase"/>
</dbReference>
<dbReference type="SUPFAM" id="SSF52540">
    <property type="entry name" value="P-loop containing nucleoside triphosphate hydrolases"/>
    <property type="match status" value="1"/>
</dbReference>
<evidence type="ECO:0000313" key="2">
    <source>
        <dbReference type="Proteomes" id="UP000681340"/>
    </source>
</evidence>
<dbReference type="Proteomes" id="UP000681340">
    <property type="component" value="Unassembled WGS sequence"/>
</dbReference>
<dbReference type="RefSeq" id="WP_212987103.1">
    <property type="nucleotide sequence ID" value="NZ_BAABEA010000007.1"/>
</dbReference>
<proteinExistence type="predicted"/>
<dbReference type="AlphaFoldDB" id="A0A919VIT4"/>
<dbReference type="Pfam" id="PF13671">
    <property type="entry name" value="AAA_33"/>
    <property type="match status" value="1"/>
</dbReference>
<dbReference type="Gene3D" id="3.40.50.300">
    <property type="entry name" value="P-loop containing nucleotide triphosphate hydrolases"/>
    <property type="match status" value="1"/>
</dbReference>
<gene>
    <name evidence="1" type="ORF">Aau02nite_09800</name>
</gene>
<accession>A0A919VIT4</accession>
<protein>
    <recommendedName>
        <fullName evidence="3">Phosphotransferase</fullName>
    </recommendedName>
</protein>
<keyword evidence="2" id="KW-1185">Reference proteome</keyword>
<name>A0A919VIT4_9ACTN</name>
<evidence type="ECO:0008006" key="3">
    <source>
        <dbReference type="Google" id="ProtNLM"/>
    </source>
</evidence>